<comment type="caution">
    <text evidence="1">The sequence shown here is derived from an EMBL/GenBank/DDBJ whole genome shotgun (WGS) entry which is preliminary data.</text>
</comment>
<dbReference type="RefSeq" id="WP_106114195.1">
    <property type="nucleotide sequence ID" value="NZ_PVSR01000022.1"/>
</dbReference>
<accession>A0A2T0GV65</accession>
<dbReference type="GO" id="GO:0016301">
    <property type="term" value="F:kinase activity"/>
    <property type="evidence" value="ECO:0007669"/>
    <property type="project" value="UniProtKB-KW"/>
</dbReference>
<dbReference type="InterPro" id="IPR036890">
    <property type="entry name" value="HATPase_C_sf"/>
</dbReference>
<dbReference type="Proteomes" id="UP000239352">
    <property type="component" value="Unassembled WGS sequence"/>
</dbReference>
<reference evidence="1 2" key="1">
    <citation type="submission" date="2018-03" db="EMBL/GenBank/DDBJ databases">
        <title>Actinopolyspora mortivallis from Sahara, screening for active biomolecules.</title>
        <authorList>
            <person name="Selama O."/>
            <person name="Wellington E.M.H."/>
            <person name="Hacene H."/>
        </authorList>
    </citation>
    <scope>NUCLEOTIDE SEQUENCE [LARGE SCALE GENOMIC DNA]</scope>
    <source>
        <strain evidence="1 2">M5A</strain>
    </source>
</reference>
<keyword evidence="1" id="KW-0808">Transferase</keyword>
<keyword evidence="2" id="KW-1185">Reference proteome</keyword>
<dbReference type="AlphaFoldDB" id="A0A2T0GV65"/>
<evidence type="ECO:0000313" key="1">
    <source>
        <dbReference type="EMBL" id="PRW62987.1"/>
    </source>
</evidence>
<dbReference type="STRING" id="1050202.GCA_000384035_03098"/>
<dbReference type="NCBIfam" id="NF047352">
    <property type="entry name" value="P_loop_sacsin"/>
    <property type="match status" value="1"/>
</dbReference>
<evidence type="ECO:0000313" key="2">
    <source>
        <dbReference type="Proteomes" id="UP000239352"/>
    </source>
</evidence>
<gene>
    <name evidence="1" type="ORF">CEP50_12915</name>
</gene>
<name>A0A2T0GV65_ACTMO</name>
<protein>
    <submittedName>
        <fullName evidence="1">Histidine kinase</fullName>
    </submittedName>
</protein>
<dbReference type="EMBL" id="PVSR01000022">
    <property type="protein sequence ID" value="PRW62987.1"/>
    <property type="molecule type" value="Genomic_DNA"/>
</dbReference>
<keyword evidence="1" id="KW-0418">Kinase</keyword>
<organism evidence="1 2">
    <name type="scientific">Actinopolyspora mortivallis</name>
    <dbReference type="NCBI Taxonomy" id="33906"/>
    <lineage>
        <taxon>Bacteria</taxon>
        <taxon>Bacillati</taxon>
        <taxon>Actinomycetota</taxon>
        <taxon>Actinomycetes</taxon>
        <taxon>Actinopolysporales</taxon>
        <taxon>Actinopolysporaceae</taxon>
        <taxon>Actinopolyspora</taxon>
    </lineage>
</organism>
<dbReference type="InParanoid" id="A0A2T0GV65"/>
<proteinExistence type="predicted"/>
<sequence>MSGDPFGTAELRAAVLEAWRSSPTRFREDANAEEDLRLGGYRNRLLVELAQNAADAAAADGVAGRVEIRLEGGELRVANTGAPLDAAGVAGLAALRASPKRDGNSVGRFGVGFAAVLSVTDAPRLVSTSGAVEFSAERTRAELASSASSGPGAVAEELTARDGQVPVLRLVWPVEETPPEGFATEVRLPLRAGVDGRRLLDELAEQVPDLLLALPALGEVTVDRQTYSRRDLGSGRVAVRSPEGERVWLLRRDRGELSGALSSELGVEQRDRAGRWVCWALPLDEHGGVAPLERDVLHAPTPTEERLSLPARLLADVPLEPDRRRVVSGPATEAVLEQAARAYVELVSDVPAAERVVLVPVPDLPSSDVDARLRERILEHLSEAEWLPTADGSPVSPRRARVLDFHAPGLVELLAGVVSGLLAAELSAPAHRRALRALEVTRMGAAELVETLAGLDRPAEWWWRLYEAVSPVEREDGTARGEFAALPVPLADGRTVTGVRDVLLPEGEGDDDPAVAVARLDVTGLRVADPRAVHPLLERLGARRAGAAELLDTPALAEAVHNSVADARAGADPMPLAEAVFALVENAGGRDWLGALALPDVDGEVRRADELLLPGAALLDVLDPEAVGAEAPLGALDPGVLRRCSPEVLRSVGVLDSFAVVTEEQPDSPHEGLADTEQWWSESERAHGSEWPPARFVGVRDLDLVAEDCWPAALRLLCADPETLEALREPGGYTAWWVARFARLGGRAPRQWRCAGADSLAGLYDPVPETGLEEWQLRLAGVRTELTVSDESDAADLVHRLADANRAVGPGVVLGAHRALAEAVACERFDPAEVDPPGAVRSVQGAVVGADRAVVLDEPWLLGAFEPALVVAGGTPEEFDAESLAELLDLPLASEQGTFEVLGEGVTQEWGEVARVPAACGLLGLAVPYGRVVLRDGLRVRTPDGRECPVHWWVDGVGTVYSERSPDGLARALAWAADRWSLRFAFAALLADPTATTLLR</sequence>
<dbReference type="SUPFAM" id="SSF55874">
    <property type="entry name" value="ATPase domain of HSP90 chaperone/DNA topoisomerase II/histidine kinase"/>
    <property type="match status" value="1"/>
</dbReference>